<evidence type="ECO:0000313" key="1">
    <source>
        <dbReference type="EMBL" id="KAI5670402.1"/>
    </source>
</evidence>
<reference evidence="2" key="1">
    <citation type="journal article" date="2023" name="Nat. Plants">
        <title>Single-cell RNA sequencing provides a high-resolution roadmap for understanding the multicellular compartmentation of specialized metabolism.</title>
        <authorList>
            <person name="Sun S."/>
            <person name="Shen X."/>
            <person name="Li Y."/>
            <person name="Li Y."/>
            <person name="Wang S."/>
            <person name="Li R."/>
            <person name="Zhang H."/>
            <person name="Shen G."/>
            <person name="Guo B."/>
            <person name="Wei J."/>
            <person name="Xu J."/>
            <person name="St-Pierre B."/>
            <person name="Chen S."/>
            <person name="Sun C."/>
        </authorList>
    </citation>
    <scope>NUCLEOTIDE SEQUENCE [LARGE SCALE GENOMIC DNA]</scope>
</reference>
<keyword evidence="2" id="KW-1185">Reference proteome</keyword>
<accession>A0ACC0BCQ2</accession>
<protein>
    <submittedName>
        <fullName evidence="1">Uncharacterized protein</fullName>
    </submittedName>
</protein>
<comment type="caution">
    <text evidence="1">The sequence shown here is derived from an EMBL/GenBank/DDBJ whole genome shotgun (WGS) entry which is preliminary data.</text>
</comment>
<dbReference type="EMBL" id="CM044703">
    <property type="protein sequence ID" value="KAI5670402.1"/>
    <property type="molecule type" value="Genomic_DNA"/>
</dbReference>
<evidence type="ECO:0000313" key="2">
    <source>
        <dbReference type="Proteomes" id="UP001060085"/>
    </source>
</evidence>
<gene>
    <name evidence="1" type="ORF">M9H77_10766</name>
</gene>
<sequence length="529" mass="60032">MAEDSESAVMETKKVINPRVEIDTSPPFESVKEAVDRFGGGGPWLPHHLLRLAAADQHGTEVFEIDKVEEQAAQLERDLIMKEQETLHVLKELESAKRFVESLKLNLVQEVSDFITSPSPDLKSEIKNSSSGLMSLCPTMSPGLISMELNQAKMNLSKTTTNLALIRASVESLNKKMKAEKVLLEKNKERKISNCSGAMTFEDEYRRIPDKDRFIQAALNTESLISTNSSKEFQEMNFETEQFKKMTEASRYEVMKAMSEIERTKTSIKMAEMRLTAARKMEEAAKAVEAIAIAEKDSQLDFKIPNWSQGITLSFEEYSALTHKAQQAEELCKTKFIDSNAVVRNQSEVVAKTRRSKNSLEQALDNEDRLDNRRNVGFEEHESCQETSEHDDHHQMAAAAQNAGKFRFRNSHPSSVHRRSQPLNGNETSDEIKDKSVPVYRSAISIGDILSRKLILQDDSIVHGERQEVSLSQMLREQSGLIMNPTKSMKDGNVDKQYYAARRKKFGFIHVTIPRQMKKKTQQDVVEPR</sequence>
<proteinExistence type="predicted"/>
<organism evidence="1 2">
    <name type="scientific">Catharanthus roseus</name>
    <name type="common">Madagascar periwinkle</name>
    <name type="synonym">Vinca rosea</name>
    <dbReference type="NCBI Taxonomy" id="4058"/>
    <lineage>
        <taxon>Eukaryota</taxon>
        <taxon>Viridiplantae</taxon>
        <taxon>Streptophyta</taxon>
        <taxon>Embryophyta</taxon>
        <taxon>Tracheophyta</taxon>
        <taxon>Spermatophyta</taxon>
        <taxon>Magnoliopsida</taxon>
        <taxon>eudicotyledons</taxon>
        <taxon>Gunneridae</taxon>
        <taxon>Pentapetalae</taxon>
        <taxon>asterids</taxon>
        <taxon>lamiids</taxon>
        <taxon>Gentianales</taxon>
        <taxon>Apocynaceae</taxon>
        <taxon>Rauvolfioideae</taxon>
        <taxon>Vinceae</taxon>
        <taxon>Catharanthinae</taxon>
        <taxon>Catharanthus</taxon>
    </lineage>
</organism>
<dbReference type="Proteomes" id="UP001060085">
    <property type="component" value="Linkage Group LG03"/>
</dbReference>
<name>A0ACC0BCQ2_CATRO</name>